<keyword evidence="6 10" id="KW-0812">Transmembrane</keyword>
<comment type="subcellular location">
    <subcellularLocation>
        <location evidence="1">Cell junction</location>
        <location evidence="1">Tight junction</location>
    </subcellularLocation>
    <subcellularLocation>
        <location evidence="2">Cell membrane</location>
        <topology evidence="2">Multi-pass membrane protein</topology>
    </subcellularLocation>
</comment>
<protein>
    <recommendedName>
        <fullName evidence="13">Claudin</fullName>
    </recommendedName>
</protein>
<evidence type="ECO:0000256" key="9">
    <source>
        <dbReference type="ARBA" id="ARBA00023136"/>
    </source>
</evidence>
<keyword evidence="5" id="KW-1003">Cell membrane</keyword>
<dbReference type="STRING" id="7994.ENSAMXP00000042821"/>
<feature type="transmembrane region" description="Helical" evidence="10">
    <location>
        <begin position="114"/>
        <end position="137"/>
    </location>
</feature>
<feature type="transmembrane region" description="Helical" evidence="10">
    <location>
        <begin position="83"/>
        <end position="102"/>
    </location>
</feature>
<dbReference type="GeneTree" id="ENSGT00940000154762"/>
<evidence type="ECO:0000256" key="5">
    <source>
        <dbReference type="ARBA" id="ARBA00022475"/>
    </source>
</evidence>
<evidence type="ECO:0000256" key="3">
    <source>
        <dbReference type="ARBA" id="ARBA00008295"/>
    </source>
</evidence>
<evidence type="ECO:0000256" key="10">
    <source>
        <dbReference type="SAM" id="Phobius"/>
    </source>
</evidence>
<dbReference type="AlphaFoldDB" id="A0A3B1JM71"/>
<dbReference type="Proteomes" id="UP000018467">
    <property type="component" value="Unassembled WGS sequence"/>
</dbReference>
<organism evidence="11 12">
    <name type="scientific">Astyanax mexicanus</name>
    <name type="common">Blind cave fish</name>
    <name type="synonym">Astyanax fasciatus mexicanus</name>
    <dbReference type="NCBI Taxonomy" id="7994"/>
    <lineage>
        <taxon>Eukaryota</taxon>
        <taxon>Metazoa</taxon>
        <taxon>Chordata</taxon>
        <taxon>Craniata</taxon>
        <taxon>Vertebrata</taxon>
        <taxon>Euteleostomi</taxon>
        <taxon>Actinopterygii</taxon>
        <taxon>Neopterygii</taxon>
        <taxon>Teleostei</taxon>
        <taxon>Ostariophysi</taxon>
        <taxon>Characiformes</taxon>
        <taxon>Characoidei</taxon>
        <taxon>Acestrorhamphidae</taxon>
        <taxon>Acestrorhamphinae</taxon>
        <taxon>Astyanax</taxon>
    </lineage>
</organism>
<keyword evidence="8 10" id="KW-1133">Transmembrane helix</keyword>
<dbReference type="InterPro" id="IPR006187">
    <property type="entry name" value="Claudin"/>
</dbReference>
<evidence type="ECO:0000256" key="8">
    <source>
        <dbReference type="ARBA" id="ARBA00022989"/>
    </source>
</evidence>
<accession>A0A3B1JM71</accession>
<dbReference type="GO" id="GO:0005923">
    <property type="term" value="C:bicellular tight junction"/>
    <property type="evidence" value="ECO:0007669"/>
    <property type="project" value="UniProtKB-SubCell"/>
</dbReference>
<evidence type="ECO:0000256" key="2">
    <source>
        <dbReference type="ARBA" id="ARBA00004651"/>
    </source>
</evidence>
<reference evidence="12" key="1">
    <citation type="submission" date="2013-03" db="EMBL/GenBank/DDBJ databases">
        <authorList>
            <person name="Jeffery W."/>
            <person name="Warren W."/>
            <person name="Wilson R.K."/>
        </authorList>
    </citation>
    <scope>NUCLEOTIDE SEQUENCE</scope>
    <source>
        <strain evidence="12">female</strain>
    </source>
</reference>
<keyword evidence="9 10" id="KW-0472">Membrane</keyword>
<proteinExistence type="inferred from homology"/>
<reference evidence="11" key="3">
    <citation type="submission" date="2025-08" db="UniProtKB">
        <authorList>
            <consortium name="Ensembl"/>
        </authorList>
    </citation>
    <scope>IDENTIFICATION</scope>
</reference>
<keyword evidence="4" id="KW-0796">Tight junction</keyword>
<dbReference type="InParanoid" id="A0A3B1JM71"/>
<reference evidence="11" key="4">
    <citation type="submission" date="2025-09" db="UniProtKB">
        <authorList>
            <consortium name="Ensembl"/>
        </authorList>
    </citation>
    <scope>IDENTIFICATION</scope>
</reference>
<reference evidence="12" key="2">
    <citation type="journal article" date="2014" name="Nat. Commun.">
        <title>The cavefish genome reveals candidate genes for eye loss.</title>
        <authorList>
            <person name="McGaugh S.E."/>
            <person name="Gross J.B."/>
            <person name="Aken B."/>
            <person name="Blin M."/>
            <person name="Borowsky R."/>
            <person name="Chalopin D."/>
            <person name="Hinaux H."/>
            <person name="Jeffery W.R."/>
            <person name="Keene A."/>
            <person name="Ma L."/>
            <person name="Minx P."/>
            <person name="Murphy D."/>
            <person name="O'Quin K.E."/>
            <person name="Retaux S."/>
            <person name="Rohner N."/>
            <person name="Searle S.M."/>
            <person name="Stahl B.A."/>
            <person name="Tabin C."/>
            <person name="Volff J.N."/>
            <person name="Yoshizawa M."/>
            <person name="Warren W.C."/>
        </authorList>
    </citation>
    <scope>NUCLEOTIDE SEQUENCE [LARGE SCALE GENOMIC DNA]</scope>
    <source>
        <strain evidence="12">female</strain>
    </source>
</reference>
<evidence type="ECO:0000313" key="11">
    <source>
        <dbReference type="Ensembl" id="ENSAMXP00000042821.1"/>
    </source>
</evidence>
<dbReference type="Bgee" id="ENSAMXG00000043047">
    <property type="expression patterns" value="Expressed in bone element and 3 other cell types or tissues"/>
</dbReference>
<evidence type="ECO:0000256" key="7">
    <source>
        <dbReference type="ARBA" id="ARBA00022949"/>
    </source>
</evidence>
<dbReference type="GO" id="GO:0005198">
    <property type="term" value="F:structural molecule activity"/>
    <property type="evidence" value="ECO:0007669"/>
    <property type="project" value="InterPro"/>
</dbReference>
<comment type="similarity">
    <text evidence="3">Belongs to the claudin family.</text>
</comment>
<dbReference type="Gene3D" id="1.20.140.150">
    <property type="match status" value="1"/>
</dbReference>
<dbReference type="GO" id="GO:0005886">
    <property type="term" value="C:plasma membrane"/>
    <property type="evidence" value="ECO:0007669"/>
    <property type="project" value="UniProtKB-SubCell"/>
</dbReference>
<keyword evidence="12" id="KW-1185">Reference proteome</keyword>
<name>A0A3B1JM71_ASTMX</name>
<dbReference type="Ensembl" id="ENSAMXT00000033279.1">
    <property type="protein sequence ID" value="ENSAMXP00000042821.1"/>
    <property type="gene ID" value="ENSAMXG00000043047.1"/>
</dbReference>
<sequence length="155" mass="16972">MSAGRKMMGIALGLTGWIFAIVTSLLPMWKISDFTGANLVESLTVWEGIWMNCVVQSSGQKHCRVYDSVLALPSDLQAGRTTTLLSILTALLALTVSILGVKSTSYIQDETTKLRTVFISGVLLVIAGFLMLIPVSWTKQQQTVHSKLKTNNQKK</sequence>
<evidence type="ECO:0000256" key="4">
    <source>
        <dbReference type="ARBA" id="ARBA00022427"/>
    </source>
</evidence>
<dbReference type="Pfam" id="PF00822">
    <property type="entry name" value="PMP22_Claudin"/>
    <property type="match status" value="1"/>
</dbReference>
<evidence type="ECO:0008006" key="13">
    <source>
        <dbReference type="Google" id="ProtNLM"/>
    </source>
</evidence>
<evidence type="ECO:0000313" key="12">
    <source>
        <dbReference type="Proteomes" id="UP000018467"/>
    </source>
</evidence>
<dbReference type="PANTHER" id="PTHR12002">
    <property type="entry name" value="CLAUDIN"/>
    <property type="match status" value="1"/>
</dbReference>
<keyword evidence="7" id="KW-0965">Cell junction</keyword>
<evidence type="ECO:0000256" key="1">
    <source>
        <dbReference type="ARBA" id="ARBA00004435"/>
    </source>
</evidence>
<dbReference type="InterPro" id="IPR004031">
    <property type="entry name" value="PMP22/EMP/MP20/Claudin"/>
</dbReference>
<feature type="transmembrane region" description="Helical" evidence="10">
    <location>
        <begin position="7"/>
        <end position="29"/>
    </location>
</feature>
<evidence type="ECO:0000256" key="6">
    <source>
        <dbReference type="ARBA" id="ARBA00022692"/>
    </source>
</evidence>
<dbReference type="PRINTS" id="PR01077">
    <property type="entry name" value="CLAUDIN"/>
</dbReference>